<dbReference type="NCBIfam" id="TIGR01444">
    <property type="entry name" value="fkbM_fam"/>
    <property type="match status" value="1"/>
</dbReference>
<dbReference type="AlphaFoldDB" id="A0A812QA13"/>
<gene>
    <name evidence="1" type="ORF">SNAT2548_LOCUS19536</name>
</gene>
<dbReference type="Proteomes" id="UP000604046">
    <property type="component" value="Unassembled WGS sequence"/>
</dbReference>
<organism evidence="1 2">
    <name type="scientific">Symbiodinium natans</name>
    <dbReference type="NCBI Taxonomy" id="878477"/>
    <lineage>
        <taxon>Eukaryota</taxon>
        <taxon>Sar</taxon>
        <taxon>Alveolata</taxon>
        <taxon>Dinophyceae</taxon>
        <taxon>Suessiales</taxon>
        <taxon>Symbiodiniaceae</taxon>
        <taxon>Symbiodinium</taxon>
    </lineage>
</organism>
<dbReference type="EMBL" id="CAJNDS010002182">
    <property type="protein sequence ID" value="CAE7362375.1"/>
    <property type="molecule type" value="Genomic_DNA"/>
</dbReference>
<sequence>MLPLAVAMGAMVQVGDVHSESISMLEELDLHRAALLQDSSYPADELHDVSLRCWTVAMDPHSDPEVQWRCRFILVFLFGQGQLVQFPEQSCEQWAFLSMPDRVLRAMDQEMMGRFYRPGQEYQLPDIPPSSEVWIVGAFSSGPHEVGQILRRKPSRIHFFEPITEFFEQLKLQWHSREYAQLHNYGLGRAREHGEMFMASEGSSLFQPMEFSAKRLFLDSVSDPEHGRLRERRTHVRVEDAEVVWRILSTEDLGLLHMNCEGCEYEVIPQLAAAGLLDRIQAIFVAPHLVLNDDEAAELCDASSGTCQKLLSLGPSDTVTPFRGFWKTLT</sequence>
<keyword evidence="2" id="KW-1185">Reference proteome</keyword>
<proteinExistence type="predicted"/>
<comment type="caution">
    <text evidence="1">The sequence shown here is derived from an EMBL/GenBank/DDBJ whole genome shotgun (WGS) entry which is preliminary data.</text>
</comment>
<name>A0A812QA13_9DINO</name>
<dbReference type="SUPFAM" id="SSF53335">
    <property type="entry name" value="S-adenosyl-L-methionine-dependent methyltransferases"/>
    <property type="match status" value="1"/>
</dbReference>
<dbReference type="Gene3D" id="3.40.50.150">
    <property type="entry name" value="Vaccinia Virus protein VP39"/>
    <property type="match status" value="1"/>
</dbReference>
<dbReference type="InterPro" id="IPR029063">
    <property type="entry name" value="SAM-dependent_MTases_sf"/>
</dbReference>
<accession>A0A812QA13</accession>
<protein>
    <recommendedName>
        <fullName evidence="3">Methyltransferase FkbM domain-containing protein</fullName>
    </recommendedName>
</protein>
<reference evidence="1" key="1">
    <citation type="submission" date="2021-02" db="EMBL/GenBank/DDBJ databases">
        <authorList>
            <person name="Dougan E. K."/>
            <person name="Rhodes N."/>
            <person name="Thang M."/>
            <person name="Chan C."/>
        </authorList>
    </citation>
    <scope>NUCLEOTIDE SEQUENCE</scope>
</reference>
<dbReference type="OrthoDB" id="426014at2759"/>
<evidence type="ECO:0008006" key="3">
    <source>
        <dbReference type="Google" id="ProtNLM"/>
    </source>
</evidence>
<evidence type="ECO:0000313" key="1">
    <source>
        <dbReference type="EMBL" id="CAE7362375.1"/>
    </source>
</evidence>
<dbReference type="InterPro" id="IPR006342">
    <property type="entry name" value="FkbM_mtfrase"/>
</dbReference>
<evidence type="ECO:0000313" key="2">
    <source>
        <dbReference type="Proteomes" id="UP000604046"/>
    </source>
</evidence>